<dbReference type="Gene3D" id="6.20.120.10">
    <property type="match status" value="1"/>
</dbReference>
<dbReference type="Proteomes" id="UP000198809">
    <property type="component" value="Unassembled WGS sequence"/>
</dbReference>
<reference evidence="2 5" key="2">
    <citation type="submission" date="2021-06" db="EMBL/GenBank/DDBJ databases">
        <title>Whole genome sequence of Paenibacillus sophorae DSM23020 for comparative genomics.</title>
        <authorList>
            <person name="Kim M.-J."/>
            <person name="Lee G."/>
            <person name="Shin J.-H."/>
        </authorList>
    </citation>
    <scope>NUCLEOTIDE SEQUENCE [LARGE SCALE GENOMIC DNA]</scope>
    <source>
        <strain evidence="2 5">DSM 23020</strain>
    </source>
</reference>
<protein>
    <submittedName>
        <fullName evidence="2">YonK family protein</fullName>
    </submittedName>
    <submittedName>
        <fullName evidence="3">YonK protein</fullName>
    </submittedName>
</protein>
<dbReference type="SUPFAM" id="SSF160570">
    <property type="entry name" value="YonK-like"/>
    <property type="match status" value="1"/>
</dbReference>
<dbReference type="EMBL" id="CP076607">
    <property type="protein sequence ID" value="QWU14424.1"/>
    <property type="molecule type" value="Genomic_DNA"/>
</dbReference>
<dbReference type="RefSeq" id="WP_036588467.1">
    <property type="nucleotide sequence ID" value="NZ_CP076607.1"/>
</dbReference>
<reference evidence="3 4" key="1">
    <citation type="submission" date="2016-10" db="EMBL/GenBank/DDBJ databases">
        <authorList>
            <person name="de Groot N.N."/>
        </authorList>
    </citation>
    <scope>NUCLEOTIDE SEQUENCE [LARGE SCALE GENOMIC DNA]</scope>
    <source>
        <strain evidence="3 4">CGMCC 1.10238</strain>
    </source>
</reference>
<dbReference type="AlphaFoldDB" id="A0A1H8H2F0"/>
<keyword evidence="5" id="KW-1185">Reference proteome</keyword>
<evidence type="ECO:0000313" key="2">
    <source>
        <dbReference type="EMBL" id="QWU14424.1"/>
    </source>
</evidence>
<evidence type="ECO:0000313" key="4">
    <source>
        <dbReference type="Proteomes" id="UP000198809"/>
    </source>
</evidence>
<name>A0A1H8H2F0_9BACL</name>
<dbReference type="InterPro" id="IPR018600">
    <property type="entry name" value="Phage_SP-beta_YonK"/>
</dbReference>
<feature type="domain" description="Bacillus phage SPbeta YonK" evidence="1">
    <location>
        <begin position="1"/>
        <end position="53"/>
    </location>
</feature>
<dbReference type="Pfam" id="PF09642">
    <property type="entry name" value="YonK"/>
    <property type="match status" value="1"/>
</dbReference>
<dbReference type="Proteomes" id="UP000683429">
    <property type="component" value="Chromosome"/>
</dbReference>
<gene>
    <name evidence="2" type="ORF">KP014_21180</name>
    <name evidence="3" type="ORF">SAMN04487895_101735</name>
</gene>
<proteinExistence type="predicted"/>
<evidence type="ECO:0000259" key="1">
    <source>
        <dbReference type="Pfam" id="PF09642"/>
    </source>
</evidence>
<evidence type="ECO:0000313" key="3">
    <source>
        <dbReference type="EMBL" id="SEN50413.1"/>
    </source>
</evidence>
<dbReference type="STRING" id="1333845.SAMN04487895_101735"/>
<sequence>MAKRNNSIQFKGLLNTEAMEILEEDKNGSATYDLLEELKFYDGKNVTISIKEDLPVLPKE</sequence>
<dbReference type="InterPro" id="IPR037261">
    <property type="entry name" value="YonK_sf"/>
</dbReference>
<organism evidence="3 4">
    <name type="scientific">Paenibacillus sophorae</name>
    <dbReference type="NCBI Taxonomy" id="1333845"/>
    <lineage>
        <taxon>Bacteria</taxon>
        <taxon>Bacillati</taxon>
        <taxon>Bacillota</taxon>
        <taxon>Bacilli</taxon>
        <taxon>Bacillales</taxon>
        <taxon>Paenibacillaceae</taxon>
        <taxon>Paenibacillus</taxon>
    </lineage>
</organism>
<evidence type="ECO:0000313" key="5">
    <source>
        <dbReference type="Proteomes" id="UP000683429"/>
    </source>
</evidence>
<dbReference type="EMBL" id="FODH01000001">
    <property type="protein sequence ID" value="SEN50413.1"/>
    <property type="molecule type" value="Genomic_DNA"/>
</dbReference>
<accession>A0A1H8H2F0</accession>
<dbReference type="OrthoDB" id="2644230at2"/>